<accession>A0A9D4T572</accession>
<dbReference type="AlphaFoldDB" id="A0A9D4T572"/>
<evidence type="ECO:0000313" key="2">
    <source>
        <dbReference type="EMBL" id="KAH7975386.1"/>
    </source>
</evidence>
<feature type="compositionally biased region" description="Basic and acidic residues" evidence="1">
    <location>
        <begin position="78"/>
        <end position="87"/>
    </location>
</feature>
<organism evidence="2 3">
    <name type="scientific">Rhipicephalus sanguineus</name>
    <name type="common">Brown dog tick</name>
    <name type="synonym">Ixodes sanguineus</name>
    <dbReference type="NCBI Taxonomy" id="34632"/>
    <lineage>
        <taxon>Eukaryota</taxon>
        <taxon>Metazoa</taxon>
        <taxon>Ecdysozoa</taxon>
        <taxon>Arthropoda</taxon>
        <taxon>Chelicerata</taxon>
        <taxon>Arachnida</taxon>
        <taxon>Acari</taxon>
        <taxon>Parasitiformes</taxon>
        <taxon>Ixodida</taxon>
        <taxon>Ixodoidea</taxon>
        <taxon>Ixodidae</taxon>
        <taxon>Rhipicephalinae</taxon>
        <taxon>Rhipicephalus</taxon>
        <taxon>Rhipicephalus</taxon>
    </lineage>
</organism>
<gene>
    <name evidence="2" type="ORF">HPB52_001339</name>
</gene>
<protein>
    <submittedName>
        <fullName evidence="2">Uncharacterized protein</fullName>
    </submittedName>
</protein>
<keyword evidence="3" id="KW-1185">Reference proteome</keyword>
<dbReference type="Proteomes" id="UP000821837">
    <property type="component" value="Chromosome 10"/>
</dbReference>
<reference evidence="2" key="2">
    <citation type="submission" date="2021-09" db="EMBL/GenBank/DDBJ databases">
        <authorList>
            <person name="Jia N."/>
            <person name="Wang J."/>
            <person name="Shi W."/>
            <person name="Du L."/>
            <person name="Sun Y."/>
            <person name="Zhan W."/>
            <person name="Jiang J."/>
            <person name="Wang Q."/>
            <person name="Zhang B."/>
            <person name="Ji P."/>
            <person name="Sakyi L.B."/>
            <person name="Cui X."/>
            <person name="Yuan T."/>
            <person name="Jiang B."/>
            <person name="Yang W."/>
            <person name="Lam T.T.-Y."/>
            <person name="Chang Q."/>
            <person name="Ding S."/>
            <person name="Wang X."/>
            <person name="Zhu J."/>
            <person name="Ruan X."/>
            <person name="Zhao L."/>
            <person name="Wei J."/>
            <person name="Que T."/>
            <person name="Du C."/>
            <person name="Cheng J."/>
            <person name="Dai P."/>
            <person name="Han X."/>
            <person name="Huang E."/>
            <person name="Gao Y."/>
            <person name="Liu J."/>
            <person name="Shao H."/>
            <person name="Ye R."/>
            <person name="Li L."/>
            <person name="Wei W."/>
            <person name="Wang X."/>
            <person name="Wang C."/>
            <person name="Huo Q."/>
            <person name="Li W."/>
            <person name="Guo W."/>
            <person name="Chen H."/>
            <person name="Chen S."/>
            <person name="Zhou L."/>
            <person name="Zhou L."/>
            <person name="Ni X."/>
            <person name="Tian J."/>
            <person name="Zhou Y."/>
            <person name="Sheng Y."/>
            <person name="Liu T."/>
            <person name="Pan Y."/>
            <person name="Xia L."/>
            <person name="Li J."/>
            <person name="Zhao F."/>
            <person name="Cao W."/>
        </authorList>
    </citation>
    <scope>NUCLEOTIDE SEQUENCE</scope>
    <source>
        <strain evidence="2">Rsan-2018</strain>
        <tissue evidence="2">Larvae</tissue>
    </source>
</reference>
<evidence type="ECO:0000256" key="1">
    <source>
        <dbReference type="SAM" id="MobiDB-lite"/>
    </source>
</evidence>
<evidence type="ECO:0000313" key="3">
    <source>
        <dbReference type="Proteomes" id="UP000821837"/>
    </source>
</evidence>
<proteinExistence type="predicted"/>
<reference evidence="2" key="1">
    <citation type="journal article" date="2020" name="Cell">
        <title>Large-Scale Comparative Analyses of Tick Genomes Elucidate Their Genetic Diversity and Vector Capacities.</title>
        <authorList>
            <consortium name="Tick Genome and Microbiome Consortium (TIGMIC)"/>
            <person name="Jia N."/>
            <person name="Wang J."/>
            <person name="Shi W."/>
            <person name="Du L."/>
            <person name="Sun Y."/>
            <person name="Zhan W."/>
            <person name="Jiang J.F."/>
            <person name="Wang Q."/>
            <person name="Zhang B."/>
            <person name="Ji P."/>
            <person name="Bell-Sakyi L."/>
            <person name="Cui X.M."/>
            <person name="Yuan T.T."/>
            <person name="Jiang B.G."/>
            <person name="Yang W.F."/>
            <person name="Lam T.T."/>
            <person name="Chang Q.C."/>
            <person name="Ding S.J."/>
            <person name="Wang X.J."/>
            <person name="Zhu J.G."/>
            <person name="Ruan X.D."/>
            <person name="Zhao L."/>
            <person name="Wei J.T."/>
            <person name="Ye R.Z."/>
            <person name="Que T.C."/>
            <person name="Du C.H."/>
            <person name="Zhou Y.H."/>
            <person name="Cheng J.X."/>
            <person name="Dai P.F."/>
            <person name="Guo W.B."/>
            <person name="Han X.H."/>
            <person name="Huang E.J."/>
            <person name="Li L.F."/>
            <person name="Wei W."/>
            <person name="Gao Y.C."/>
            <person name="Liu J.Z."/>
            <person name="Shao H.Z."/>
            <person name="Wang X."/>
            <person name="Wang C.C."/>
            <person name="Yang T.C."/>
            <person name="Huo Q.B."/>
            <person name="Li W."/>
            <person name="Chen H.Y."/>
            <person name="Chen S.E."/>
            <person name="Zhou L.G."/>
            <person name="Ni X.B."/>
            <person name="Tian J.H."/>
            <person name="Sheng Y."/>
            <person name="Liu T."/>
            <person name="Pan Y.S."/>
            <person name="Xia L.Y."/>
            <person name="Li J."/>
            <person name="Zhao F."/>
            <person name="Cao W.C."/>
        </authorList>
    </citation>
    <scope>NUCLEOTIDE SEQUENCE</scope>
    <source>
        <strain evidence="2">Rsan-2018</strain>
    </source>
</reference>
<name>A0A9D4T572_RHISA</name>
<comment type="caution">
    <text evidence="2">The sequence shown here is derived from an EMBL/GenBank/DDBJ whole genome shotgun (WGS) entry which is preliminary data.</text>
</comment>
<feature type="region of interest" description="Disordered" evidence="1">
    <location>
        <begin position="77"/>
        <end position="104"/>
    </location>
</feature>
<dbReference type="EMBL" id="JABSTV010001246">
    <property type="protein sequence ID" value="KAH7975386.1"/>
    <property type="molecule type" value="Genomic_DNA"/>
</dbReference>
<sequence length="233" mass="24546">MAADEADLQPLFTLSRVAANRQQFEAAVTATAQSDPAANISQGDLICFDEGGATHEALPPLDCPLEGARHITPSPLSERAESMEPQRHTGSTHSAPVPDLTGQSESPQVLKDALRLIEALTGVVKATGDGGTVAKRREAQHAKPERGRPPSAIAATIQGISPEIVGNPQAESTRFQETSGATGVLFVLKGTTPCRRNPCVVGSVAEPLEFDAATLRLPTSSRQVTAPQPRLRH</sequence>